<dbReference type="EMBL" id="AWUE01019786">
    <property type="protein sequence ID" value="OMO71485.1"/>
    <property type="molecule type" value="Genomic_DNA"/>
</dbReference>
<sequence length="144" mass="16568">MGNFASKFTHSYPRLRSFHNARYYLTTLFPSQSQRDVNFMAFPFSHLSNISSWSLHHLYHFNCYSKLPPSKGNTGHIWTISGAHLDGTFALTSVKMDFSLGRHCAWHGPCPACNYCSWLEHIAASVRYNLRPHGYMPLVFESHL</sequence>
<evidence type="ECO:0000313" key="1">
    <source>
        <dbReference type="EMBL" id="OMO71485.1"/>
    </source>
</evidence>
<protein>
    <submittedName>
        <fullName evidence="1">Uncharacterized protein</fullName>
    </submittedName>
</protein>
<name>A0A1R3HMB5_9ROSI</name>
<proteinExistence type="predicted"/>
<evidence type="ECO:0000313" key="2">
    <source>
        <dbReference type="Proteomes" id="UP000187203"/>
    </source>
</evidence>
<comment type="caution">
    <text evidence="1">The sequence shown here is derived from an EMBL/GenBank/DDBJ whole genome shotgun (WGS) entry which is preliminary data.</text>
</comment>
<accession>A0A1R3HMB5</accession>
<gene>
    <name evidence="1" type="ORF">COLO4_28213</name>
</gene>
<organism evidence="1 2">
    <name type="scientific">Corchorus olitorius</name>
    <dbReference type="NCBI Taxonomy" id="93759"/>
    <lineage>
        <taxon>Eukaryota</taxon>
        <taxon>Viridiplantae</taxon>
        <taxon>Streptophyta</taxon>
        <taxon>Embryophyta</taxon>
        <taxon>Tracheophyta</taxon>
        <taxon>Spermatophyta</taxon>
        <taxon>Magnoliopsida</taxon>
        <taxon>eudicotyledons</taxon>
        <taxon>Gunneridae</taxon>
        <taxon>Pentapetalae</taxon>
        <taxon>rosids</taxon>
        <taxon>malvids</taxon>
        <taxon>Malvales</taxon>
        <taxon>Malvaceae</taxon>
        <taxon>Grewioideae</taxon>
        <taxon>Apeibeae</taxon>
        <taxon>Corchorus</taxon>
    </lineage>
</organism>
<dbReference type="AlphaFoldDB" id="A0A1R3HMB5"/>
<reference evidence="2" key="1">
    <citation type="submission" date="2013-09" db="EMBL/GenBank/DDBJ databases">
        <title>Corchorus olitorius genome sequencing.</title>
        <authorList>
            <person name="Alam M."/>
            <person name="Haque M.S."/>
            <person name="Islam M.S."/>
            <person name="Emdad E.M."/>
            <person name="Islam M.M."/>
            <person name="Ahmed B."/>
            <person name="Halim A."/>
            <person name="Hossen Q.M.M."/>
            <person name="Hossain M.Z."/>
            <person name="Ahmed R."/>
            <person name="Khan M.M."/>
            <person name="Islam R."/>
            <person name="Rashid M.M."/>
            <person name="Khan S.A."/>
            <person name="Rahman M.S."/>
            <person name="Alam M."/>
            <person name="Yahiya A.S."/>
            <person name="Khan M.S."/>
            <person name="Azam M.S."/>
            <person name="Haque T."/>
            <person name="Lashkar M.Z.H."/>
            <person name="Akhand A.I."/>
            <person name="Morshed G."/>
            <person name="Roy S."/>
            <person name="Uddin K.S."/>
            <person name="Rabeya T."/>
            <person name="Hossain A.S."/>
            <person name="Chowdhury A."/>
            <person name="Snigdha A.R."/>
            <person name="Mortoza M.S."/>
            <person name="Matin S.A."/>
            <person name="Hoque S.M.E."/>
            <person name="Islam M.K."/>
            <person name="Roy D.K."/>
            <person name="Haider R."/>
            <person name="Moosa M.M."/>
            <person name="Elias S.M."/>
            <person name="Hasan A.M."/>
            <person name="Jahan S."/>
            <person name="Shafiuddin M."/>
            <person name="Mahmood N."/>
            <person name="Shommy N.S."/>
        </authorList>
    </citation>
    <scope>NUCLEOTIDE SEQUENCE [LARGE SCALE GENOMIC DNA]</scope>
    <source>
        <strain evidence="2">cv. O-4</strain>
    </source>
</reference>
<dbReference type="Proteomes" id="UP000187203">
    <property type="component" value="Unassembled WGS sequence"/>
</dbReference>
<keyword evidence="2" id="KW-1185">Reference proteome</keyword>